<protein>
    <submittedName>
        <fullName evidence="2">Uncharacterized protein</fullName>
    </submittedName>
</protein>
<dbReference type="OrthoDB" id="2110578at2759"/>
<organism evidence="2 3">
    <name type="scientific">Amylocarpus encephaloides</name>
    <dbReference type="NCBI Taxonomy" id="45428"/>
    <lineage>
        <taxon>Eukaryota</taxon>
        <taxon>Fungi</taxon>
        <taxon>Dikarya</taxon>
        <taxon>Ascomycota</taxon>
        <taxon>Pezizomycotina</taxon>
        <taxon>Leotiomycetes</taxon>
        <taxon>Helotiales</taxon>
        <taxon>Helotiales incertae sedis</taxon>
        <taxon>Amylocarpus</taxon>
    </lineage>
</organism>
<sequence>MKSLASTILVSSLSFPLLAGAQRPSSVSICDFYAEKLFGNNTALTQRLVQTHILNTAIIGNYTSPNVGVSVTGIAPVSIFNGTEVNLLKYFDAALYSTNDGKTNAGVAKLFLDDGGPTPISMNMASNGNVNSAQYILLTHVWEYFGVLLNCSKQGTDASSPSYAGNPSMYEVHKYMNLDPYEQGWFVRQLALAAASIGFSSEDTSIWFNTMTGLFSSRCSPPTVVLPGEPELQAICIHDSCPLAANANCALYAKSFAPGVANTSLAGNYTKTNTSGIANATATGGYIAPSAAVPSVASVAWKLGVDVLAAVLVGGVGILTL</sequence>
<evidence type="ECO:0000313" key="3">
    <source>
        <dbReference type="Proteomes" id="UP000824998"/>
    </source>
</evidence>
<evidence type="ECO:0000313" key="2">
    <source>
        <dbReference type="EMBL" id="KAG9236103.1"/>
    </source>
</evidence>
<dbReference type="AlphaFoldDB" id="A0A9P7YN74"/>
<reference evidence="2" key="1">
    <citation type="journal article" date="2021" name="IMA Fungus">
        <title>Genomic characterization of three marine fungi, including Emericellopsis atlantica sp. nov. with signatures of a generalist lifestyle and marine biomass degradation.</title>
        <authorList>
            <person name="Hagestad O.C."/>
            <person name="Hou L."/>
            <person name="Andersen J.H."/>
            <person name="Hansen E.H."/>
            <person name="Altermark B."/>
            <person name="Li C."/>
            <person name="Kuhnert E."/>
            <person name="Cox R.J."/>
            <person name="Crous P.W."/>
            <person name="Spatafora J.W."/>
            <person name="Lail K."/>
            <person name="Amirebrahimi M."/>
            <person name="Lipzen A."/>
            <person name="Pangilinan J."/>
            <person name="Andreopoulos W."/>
            <person name="Hayes R.D."/>
            <person name="Ng V."/>
            <person name="Grigoriev I.V."/>
            <person name="Jackson S.A."/>
            <person name="Sutton T.D.S."/>
            <person name="Dobson A.D.W."/>
            <person name="Rama T."/>
        </authorList>
    </citation>
    <scope>NUCLEOTIDE SEQUENCE</scope>
    <source>
        <strain evidence="2">TRa018bII</strain>
    </source>
</reference>
<dbReference type="EMBL" id="MU251415">
    <property type="protein sequence ID" value="KAG9236103.1"/>
    <property type="molecule type" value="Genomic_DNA"/>
</dbReference>
<name>A0A9P7YN74_9HELO</name>
<evidence type="ECO:0000256" key="1">
    <source>
        <dbReference type="SAM" id="SignalP"/>
    </source>
</evidence>
<keyword evidence="1" id="KW-0732">Signal</keyword>
<proteinExistence type="predicted"/>
<keyword evidence="3" id="KW-1185">Reference proteome</keyword>
<accession>A0A9P7YN74</accession>
<dbReference type="Proteomes" id="UP000824998">
    <property type="component" value="Unassembled WGS sequence"/>
</dbReference>
<feature type="chain" id="PRO_5040273401" evidence="1">
    <location>
        <begin position="22"/>
        <end position="321"/>
    </location>
</feature>
<gene>
    <name evidence="2" type="ORF">BJ875DRAFT_372831</name>
</gene>
<feature type="signal peptide" evidence="1">
    <location>
        <begin position="1"/>
        <end position="21"/>
    </location>
</feature>
<comment type="caution">
    <text evidence="2">The sequence shown here is derived from an EMBL/GenBank/DDBJ whole genome shotgun (WGS) entry which is preliminary data.</text>
</comment>